<protein>
    <submittedName>
        <fullName evidence="1">Uncharacterized protein</fullName>
    </submittedName>
</protein>
<accession>A0A143HP43</accession>
<name>A0A143HP43_MICTH</name>
<dbReference type="KEGG" id="mthd:A3224_12365"/>
<evidence type="ECO:0000313" key="1">
    <source>
        <dbReference type="EMBL" id="AMX03267.1"/>
    </source>
</evidence>
<proteinExistence type="predicted"/>
<dbReference type="AlphaFoldDB" id="A0A143HP43"/>
<dbReference type="EMBL" id="CP014864">
    <property type="protein sequence ID" value="AMX03267.1"/>
    <property type="molecule type" value="Genomic_DNA"/>
</dbReference>
<keyword evidence="2" id="KW-1185">Reference proteome</keyword>
<evidence type="ECO:0000313" key="2">
    <source>
        <dbReference type="Proteomes" id="UP000076077"/>
    </source>
</evidence>
<organism evidence="1 2">
    <name type="scientific">Microbulbifer thermotolerans</name>
    <dbReference type="NCBI Taxonomy" id="252514"/>
    <lineage>
        <taxon>Bacteria</taxon>
        <taxon>Pseudomonadati</taxon>
        <taxon>Pseudomonadota</taxon>
        <taxon>Gammaproteobacteria</taxon>
        <taxon>Cellvibrionales</taxon>
        <taxon>Microbulbiferaceae</taxon>
        <taxon>Microbulbifer</taxon>
    </lineage>
</organism>
<dbReference type="Proteomes" id="UP000076077">
    <property type="component" value="Chromosome"/>
</dbReference>
<sequence length="89" mass="9997">MRRIGISALPLIAVLTVPGCVFLPVEKTDRNDPFFFDPDDSSYSADFAEVGYYQPNTQLPLTASRYCPEAGEIRKVGSACWFFPVIRVY</sequence>
<gene>
    <name evidence="1" type="ORF">A3224_12365</name>
</gene>
<reference evidence="2" key="1">
    <citation type="submission" date="2016-03" db="EMBL/GenBank/DDBJ databases">
        <authorList>
            <person name="Lee Y.-S."/>
            <person name="Choi Y.-L."/>
        </authorList>
    </citation>
    <scope>NUCLEOTIDE SEQUENCE [LARGE SCALE GENOMIC DNA]</scope>
    <source>
        <strain evidence="2">DAU221</strain>
    </source>
</reference>